<protein>
    <submittedName>
        <fullName evidence="1">Uncharacterized protein</fullName>
    </submittedName>
</protein>
<proteinExistence type="predicted"/>
<evidence type="ECO:0000313" key="1">
    <source>
        <dbReference type="EMBL" id="ARF69662.1"/>
    </source>
</evidence>
<name>A0A1V0UWY3_9BACL</name>
<dbReference type="RefSeq" id="WP_083041182.1">
    <property type="nucleotide sequence ID" value="NZ_CP020557.1"/>
</dbReference>
<dbReference type="Proteomes" id="UP000192727">
    <property type="component" value="Chromosome"/>
</dbReference>
<dbReference type="EMBL" id="CP020557">
    <property type="protein sequence ID" value="ARF69662.1"/>
    <property type="molecule type" value="Genomic_DNA"/>
</dbReference>
<organism evidence="1 2">
    <name type="scientific">Paenibacillus larvae subsp. pulvifaciens</name>
    <dbReference type="NCBI Taxonomy" id="1477"/>
    <lineage>
        <taxon>Bacteria</taxon>
        <taxon>Bacillati</taxon>
        <taxon>Bacillota</taxon>
        <taxon>Bacilli</taxon>
        <taxon>Bacillales</taxon>
        <taxon>Paenibacillaceae</taxon>
        <taxon>Paenibacillus</taxon>
    </lineage>
</organism>
<reference evidence="1 2" key="1">
    <citation type="submission" date="2017-03" db="EMBL/GenBank/DDBJ databases">
        <title>Paenibacillus larvae genome sequencing.</title>
        <authorList>
            <person name="Dingman D.W."/>
        </authorList>
    </citation>
    <scope>NUCLEOTIDE SEQUENCE [LARGE SCALE GENOMIC DNA]</scope>
    <source>
        <strain evidence="1 2">SAG 10367</strain>
    </source>
</reference>
<gene>
    <name evidence="1" type="ORF">B7C51_20260</name>
</gene>
<accession>A0A1V0UWY3</accession>
<evidence type="ECO:0000313" key="2">
    <source>
        <dbReference type="Proteomes" id="UP000192727"/>
    </source>
</evidence>
<sequence length="83" mass="9790">MNEPNLASVKRHLEQLKSQLTKINSYHGWLYVWTQDETMVFKDIALDSELSKLIKKELKDSINFFEDWLKELEECETGPLGMD</sequence>
<dbReference type="AlphaFoldDB" id="A0A1V0UWY3"/>